<feature type="compositionally biased region" description="Acidic residues" evidence="2">
    <location>
        <begin position="446"/>
        <end position="455"/>
    </location>
</feature>
<feature type="compositionally biased region" description="Low complexity" evidence="2">
    <location>
        <begin position="1702"/>
        <end position="1713"/>
    </location>
</feature>
<feature type="compositionally biased region" description="Low complexity" evidence="2">
    <location>
        <begin position="10"/>
        <end position="19"/>
    </location>
</feature>
<feature type="region of interest" description="Disordered" evidence="2">
    <location>
        <begin position="1"/>
        <end position="27"/>
    </location>
</feature>
<feature type="compositionally biased region" description="Pro residues" evidence="2">
    <location>
        <begin position="146"/>
        <end position="158"/>
    </location>
</feature>
<feature type="compositionally biased region" description="Acidic residues" evidence="2">
    <location>
        <begin position="502"/>
        <end position="512"/>
    </location>
</feature>
<feature type="region of interest" description="Disordered" evidence="2">
    <location>
        <begin position="981"/>
        <end position="1038"/>
    </location>
</feature>
<feature type="compositionally biased region" description="Low complexity" evidence="2">
    <location>
        <begin position="1889"/>
        <end position="1920"/>
    </location>
</feature>
<feature type="compositionally biased region" description="Low complexity" evidence="2">
    <location>
        <begin position="292"/>
        <end position="306"/>
    </location>
</feature>
<feature type="region of interest" description="Disordered" evidence="2">
    <location>
        <begin position="1695"/>
        <end position="1741"/>
    </location>
</feature>
<protein>
    <submittedName>
        <fullName evidence="3">Uncharacterized protein</fullName>
    </submittedName>
</protein>
<feature type="compositionally biased region" description="Basic and acidic residues" evidence="2">
    <location>
        <begin position="171"/>
        <end position="181"/>
    </location>
</feature>
<evidence type="ECO:0000313" key="3">
    <source>
        <dbReference type="EMBL" id="KAJ7785683.1"/>
    </source>
</evidence>
<feature type="compositionally biased region" description="Polar residues" evidence="2">
    <location>
        <begin position="1815"/>
        <end position="1824"/>
    </location>
</feature>
<dbReference type="Proteomes" id="UP001215598">
    <property type="component" value="Unassembled WGS sequence"/>
</dbReference>
<feature type="coiled-coil region" evidence="1">
    <location>
        <begin position="1472"/>
        <end position="1604"/>
    </location>
</feature>
<reference evidence="3" key="1">
    <citation type="submission" date="2023-03" db="EMBL/GenBank/DDBJ databases">
        <title>Massive genome expansion in bonnet fungi (Mycena s.s.) driven by repeated elements and novel gene families across ecological guilds.</title>
        <authorList>
            <consortium name="Lawrence Berkeley National Laboratory"/>
            <person name="Harder C.B."/>
            <person name="Miyauchi S."/>
            <person name="Viragh M."/>
            <person name="Kuo A."/>
            <person name="Thoen E."/>
            <person name="Andreopoulos B."/>
            <person name="Lu D."/>
            <person name="Skrede I."/>
            <person name="Drula E."/>
            <person name="Henrissat B."/>
            <person name="Morin E."/>
            <person name="Kohler A."/>
            <person name="Barry K."/>
            <person name="LaButti K."/>
            <person name="Morin E."/>
            <person name="Salamov A."/>
            <person name="Lipzen A."/>
            <person name="Mereny Z."/>
            <person name="Hegedus B."/>
            <person name="Baldrian P."/>
            <person name="Stursova M."/>
            <person name="Weitz H."/>
            <person name="Taylor A."/>
            <person name="Grigoriev I.V."/>
            <person name="Nagy L.G."/>
            <person name="Martin F."/>
            <person name="Kauserud H."/>
        </authorList>
    </citation>
    <scope>NUCLEOTIDE SEQUENCE</scope>
    <source>
        <strain evidence="3">CBHHK182m</strain>
    </source>
</reference>
<proteinExistence type="predicted"/>
<evidence type="ECO:0000256" key="2">
    <source>
        <dbReference type="SAM" id="MobiDB-lite"/>
    </source>
</evidence>
<name>A0AAD7P2N7_9AGAR</name>
<organism evidence="3 4">
    <name type="scientific">Mycena metata</name>
    <dbReference type="NCBI Taxonomy" id="1033252"/>
    <lineage>
        <taxon>Eukaryota</taxon>
        <taxon>Fungi</taxon>
        <taxon>Dikarya</taxon>
        <taxon>Basidiomycota</taxon>
        <taxon>Agaricomycotina</taxon>
        <taxon>Agaricomycetes</taxon>
        <taxon>Agaricomycetidae</taxon>
        <taxon>Agaricales</taxon>
        <taxon>Marasmiineae</taxon>
        <taxon>Mycenaceae</taxon>
        <taxon>Mycena</taxon>
    </lineage>
</organism>
<dbReference type="InterPro" id="IPR026202">
    <property type="entry name" value="GOLGB1"/>
</dbReference>
<keyword evidence="1" id="KW-0175">Coiled coil</keyword>
<feature type="compositionally biased region" description="Basic and acidic residues" evidence="2">
    <location>
        <begin position="544"/>
        <end position="570"/>
    </location>
</feature>
<feature type="region of interest" description="Disordered" evidence="2">
    <location>
        <begin position="1789"/>
        <end position="1928"/>
    </location>
</feature>
<comment type="caution">
    <text evidence="3">The sequence shown here is derived from an EMBL/GenBank/DDBJ whole genome shotgun (WGS) entry which is preliminary data.</text>
</comment>
<feature type="compositionally biased region" description="Basic and acidic residues" evidence="2">
    <location>
        <begin position="597"/>
        <end position="606"/>
    </location>
</feature>
<feature type="compositionally biased region" description="Basic and acidic residues" evidence="2">
    <location>
        <begin position="1714"/>
        <end position="1726"/>
    </location>
</feature>
<dbReference type="PANTHER" id="PTHR18887">
    <property type="entry name" value="GOLGI-ASSOCIATED PROTEIN GCP360-RELATED"/>
    <property type="match status" value="1"/>
</dbReference>
<feature type="compositionally biased region" description="Basic and acidic residues" evidence="2">
    <location>
        <begin position="521"/>
        <end position="530"/>
    </location>
</feature>
<sequence length="1928" mass="211823">MAQVRPQPPLRLNIPPNLNSQQPMAFGGQPMFSPALPTALQGGMFPQFPLRTPMQPYFNPQAPGAPSRPTHRHASASIASFTPSTLHQPPFPMTPGSGHFPRPSLMMGQSFPGPGGPPFPGRNRRQPSIGGPPKAVLGGPARKLSPLPPVVAPPPPAAKPKKTTVKLPNESPKDEDGKPLEKPLWARTPLETPFVYQEVEIVEAELTTAESYPSDSWRLEIPPTIDVFLPGKRAWQEIKKREIDEKLERLGVERSTNAHILAPHARAASISSPADPALLFFKLNKLQQSQTQSSLNPSTVNSSSTSPQPPFGLSPSPHHQAPRFLTNRHGYSMSLAQPPTFHAPSAPPSNFGASGHNPFGPNAFLGSDQRSLPDDLGAGSESEGEPIHAPQGRVPMTMPSLSALSRPESRDSRPDFTRGFGLDVTEEEDETEDEGEANDSFATNDGDNEDSDEDGDGVKTARHSRHVSRLSGALSLRSVGGVVGDNINSHAHERMDVGDASQDMELDQDQEVAAEWTGSEDQDHFHRQEMSDDESIGDWSNPSDEERARQLRVERRLQRRLDDQPRRVPDFPRPPDNTIIVPRAHEDDMISNPSEEEALHRGDYRGVDPNNYYSGSPSNRSNRPLPEGPHSRATSGNFTAHDPAQAHSRLPSDNLLFPQPQQQQPHTFMPRRDSLNPHAKPFVFGAPVEQFVFGGPSAPSPNPWSTHRPQTPPKAPLITHSRLPSIGTMLNPAAVEFKPLSVDFKPSGFNPAAAEFKPSGFTFRPPPGVPHVTFPEPEPPQPTAESTPYKTQGREKRQRRSLSAGSNEEGDSMSSFRFPPNIDSPQSIRRDAPVSTTHSLNPSAEPFTFADLGQRDTVPLLPSLMPLSPGPEDTLNNDESVGTAKPEPKPEGETEFVLPVGRTKRAPIPLDFTHAASPSTQLDFRSGNTVPAGLFKALANGDERTRRTVRSRLSSHEIFDHSHRPSLDDLNVPPISVSRKISRSRLVTDPGNRQASPADDIFSSSVRRPPPAGHTRRRSSLPDALRDATNTSVSEDDDSVAVDLTSRMEILKYEERLEALLDEKLNVIRRDLVHTKGSLSPSAEAMITEVVQLFRSQLQESTSRAFEDSRADARGEMDFELIKDVVEQGHAEAREVLKRELADIGMRMSQGRVPVEPAESMGPLMQQLNNRTVNAVVEAIQELSVRLEAITVAAPARERDSMVDALMSALAPTLRSLHPEAVNYDYLTEKLTQAVKPHISQLIDLASDKRETAGMIVDSILPLLPSKSNAIDTDAIALQLCAEVRRAIAPIDPFEIKEQVADLVVERLDSRLAVRDRALNADTMASKVADGVGHLLEPIKEVTTHLSTLLDGQKSLSTQQTDLASTHKQVVDLMSDLPPRLVAAIEALNAAQAHVPKANGVVPHDSAPSEHVLHIKSVVEDVAGEQKTLAANSRELLSMHKEVLEQLHSLPESFASATNILHGAHAEFALTRDANKREMDELRRNNTEHQVQVAKARGAHGQVRVEKEVLSEKLSIVESDRDRLRLQLKELQASTSSKALESTAMEARNKELEDALAKALARLQASDVTLQTNQERILELEKASRELTAEKQTLKAKVDSLDLQATFASRDKESTFQALNALQKQYDHLTSQQSHWDDLRHASAQIEMLTNLIGQADNDELKELRHVRDRSKVLEGEHAALLKRFKDQEAKVANSEKAAMTARQSLSQAQQRSSEWEKRAKEHETQLELTQTKLDQTEQTQSQLDADYSLVKLQLEEREADERLAKDRDNKLRDQIVALEAKVNHLQVELDRSRARTPTKAAPAPSPYRNVPNGRPSSRASTIYPSRPPSPSARSITPPHPSVWDSMHAPRGPNGAHNSSAASMHAPAAQTPTPASRYPAQLGNKRRPPAQAYPRYPQTPAQARAAPPSPTPSTVSLAPTEGPDGWWQ</sequence>
<evidence type="ECO:0000313" key="4">
    <source>
        <dbReference type="Proteomes" id="UP001215598"/>
    </source>
</evidence>
<feature type="compositionally biased region" description="Basic and acidic residues" evidence="2">
    <location>
        <begin position="407"/>
        <end position="416"/>
    </location>
</feature>
<feature type="compositionally biased region" description="Polar residues" evidence="2">
    <location>
        <begin position="1727"/>
        <end position="1741"/>
    </location>
</feature>
<feature type="compositionally biased region" description="Polar residues" evidence="2">
    <location>
        <begin position="611"/>
        <end position="622"/>
    </location>
</feature>
<dbReference type="EMBL" id="JARKIB010000001">
    <property type="protein sequence ID" value="KAJ7785683.1"/>
    <property type="molecule type" value="Genomic_DNA"/>
</dbReference>
<feature type="compositionally biased region" description="Acidic residues" evidence="2">
    <location>
        <begin position="424"/>
        <end position="437"/>
    </location>
</feature>
<feature type="region of interest" description="Disordered" evidence="2">
    <location>
        <begin position="82"/>
        <end position="181"/>
    </location>
</feature>
<keyword evidence="4" id="KW-1185">Reference proteome</keyword>
<feature type="region of interest" description="Disordered" evidence="2">
    <location>
        <begin position="290"/>
        <end position="680"/>
    </location>
</feature>
<dbReference type="GO" id="GO:0005794">
    <property type="term" value="C:Golgi apparatus"/>
    <property type="evidence" value="ECO:0007669"/>
    <property type="project" value="InterPro"/>
</dbReference>
<dbReference type="PANTHER" id="PTHR18887:SF5">
    <property type="entry name" value="GOLGIN SUBFAMILY B MEMBER 1-LIKE"/>
    <property type="match status" value="1"/>
</dbReference>
<gene>
    <name evidence="3" type="ORF">B0H16DRAFT_1445676</name>
</gene>
<accession>A0AAD7P2N7</accession>
<evidence type="ECO:0000256" key="1">
    <source>
        <dbReference type="SAM" id="Coils"/>
    </source>
</evidence>
<feature type="region of interest" description="Disordered" evidence="2">
    <location>
        <begin position="755"/>
        <end position="894"/>
    </location>
</feature>